<dbReference type="InterPro" id="IPR000835">
    <property type="entry name" value="HTH_MarR-typ"/>
</dbReference>
<dbReference type="EMBL" id="SOAW01000001">
    <property type="protein sequence ID" value="TDT34541.1"/>
    <property type="molecule type" value="Genomic_DNA"/>
</dbReference>
<evidence type="ECO:0000256" key="1">
    <source>
        <dbReference type="ARBA" id="ARBA00023015"/>
    </source>
</evidence>
<dbReference type="GO" id="GO:0003677">
    <property type="term" value="F:DNA binding"/>
    <property type="evidence" value="ECO:0007669"/>
    <property type="project" value="UniProtKB-KW"/>
</dbReference>
<evidence type="ECO:0000313" key="6">
    <source>
        <dbReference type="Proteomes" id="UP000295371"/>
    </source>
</evidence>
<feature type="domain" description="HTH marR-type" evidence="4">
    <location>
        <begin position="1"/>
        <end position="112"/>
    </location>
</feature>
<dbReference type="PROSITE" id="PS50995">
    <property type="entry name" value="HTH_MARR_2"/>
    <property type="match status" value="1"/>
</dbReference>
<keyword evidence="2 5" id="KW-0238">DNA-binding</keyword>
<organism evidence="5 6">
    <name type="scientific">Naumannella halotolerans</name>
    <dbReference type="NCBI Taxonomy" id="993414"/>
    <lineage>
        <taxon>Bacteria</taxon>
        <taxon>Bacillati</taxon>
        <taxon>Actinomycetota</taxon>
        <taxon>Actinomycetes</taxon>
        <taxon>Propionibacteriales</taxon>
        <taxon>Propionibacteriaceae</taxon>
        <taxon>Naumannella</taxon>
    </lineage>
</organism>
<dbReference type="InterPro" id="IPR036390">
    <property type="entry name" value="WH_DNA-bd_sf"/>
</dbReference>
<accession>A0A4R7JAE1</accession>
<keyword evidence="3" id="KW-0804">Transcription</keyword>
<protein>
    <submittedName>
        <fullName evidence="5">DNA-binding MarR family transcriptional regulator</fullName>
    </submittedName>
</protein>
<comment type="caution">
    <text evidence="5">The sequence shown here is derived from an EMBL/GenBank/DDBJ whole genome shotgun (WGS) entry which is preliminary data.</text>
</comment>
<dbReference type="AlphaFoldDB" id="A0A4R7JAE1"/>
<gene>
    <name evidence="5" type="ORF">CLV29_2213</name>
</gene>
<dbReference type="SMART" id="SM00347">
    <property type="entry name" value="HTH_MARR"/>
    <property type="match status" value="1"/>
</dbReference>
<dbReference type="PANTHER" id="PTHR39515">
    <property type="entry name" value="CONSERVED PROTEIN"/>
    <property type="match status" value="1"/>
</dbReference>
<proteinExistence type="predicted"/>
<dbReference type="InterPro" id="IPR052526">
    <property type="entry name" value="HTH-type_Bedaq_tolerance"/>
</dbReference>
<dbReference type="RefSeq" id="WP_166649215.1">
    <property type="nucleotide sequence ID" value="NZ_CP171129.1"/>
</dbReference>
<reference evidence="5 6" key="1">
    <citation type="submission" date="2019-03" db="EMBL/GenBank/DDBJ databases">
        <title>Genomic Encyclopedia of Archaeal and Bacterial Type Strains, Phase II (KMG-II): from individual species to whole genera.</title>
        <authorList>
            <person name="Goeker M."/>
        </authorList>
    </citation>
    <scope>NUCLEOTIDE SEQUENCE [LARGE SCALE GENOMIC DNA]</scope>
    <source>
        <strain evidence="5 6">DSM 24323</strain>
    </source>
</reference>
<dbReference type="InterPro" id="IPR023187">
    <property type="entry name" value="Tscrpt_reg_MarR-type_CS"/>
</dbReference>
<keyword evidence="6" id="KW-1185">Reference proteome</keyword>
<dbReference type="InterPro" id="IPR036388">
    <property type="entry name" value="WH-like_DNA-bd_sf"/>
</dbReference>
<dbReference type="SUPFAM" id="SSF46785">
    <property type="entry name" value="Winged helix' DNA-binding domain"/>
    <property type="match status" value="1"/>
</dbReference>
<evidence type="ECO:0000259" key="4">
    <source>
        <dbReference type="PROSITE" id="PS50995"/>
    </source>
</evidence>
<evidence type="ECO:0000313" key="5">
    <source>
        <dbReference type="EMBL" id="TDT34541.1"/>
    </source>
</evidence>
<dbReference type="Pfam" id="PF01047">
    <property type="entry name" value="MarR"/>
    <property type="match status" value="1"/>
</dbReference>
<dbReference type="PROSITE" id="PS01117">
    <property type="entry name" value="HTH_MARR_1"/>
    <property type="match status" value="1"/>
</dbReference>
<evidence type="ECO:0000256" key="3">
    <source>
        <dbReference type="ARBA" id="ARBA00023163"/>
    </source>
</evidence>
<dbReference type="GO" id="GO:0003700">
    <property type="term" value="F:DNA-binding transcription factor activity"/>
    <property type="evidence" value="ECO:0007669"/>
    <property type="project" value="InterPro"/>
</dbReference>
<dbReference type="Proteomes" id="UP000295371">
    <property type="component" value="Unassembled WGS sequence"/>
</dbReference>
<evidence type="ECO:0000256" key="2">
    <source>
        <dbReference type="ARBA" id="ARBA00023125"/>
    </source>
</evidence>
<keyword evidence="1" id="KW-0805">Transcription regulation</keyword>
<dbReference type="PANTHER" id="PTHR39515:SF2">
    <property type="entry name" value="HTH-TYPE TRANSCRIPTIONAL REGULATOR RV0880"/>
    <property type="match status" value="1"/>
</dbReference>
<sequence length="122" mass="13186">MHDEPPGFGRVLSIFDQYGALSVGSFAEVDGCSQPTATRLIQRLENEGLLARRPNPADGRGSVLALTAEGHERLSGVRHRIAEGLTPHLAALNPHERAQLEAATALLLRLVDELSTTPEETR</sequence>
<name>A0A4R7JAE1_9ACTN</name>
<dbReference type="Gene3D" id="1.10.10.10">
    <property type="entry name" value="Winged helix-like DNA-binding domain superfamily/Winged helix DNA-binding domain"/>
    <property type="match status" value="1"/>
</dbReference>